<dbReference type="NCBIfam" id="TIGR02937">
    <property type="entry name" value="sigma70-ECF"/>
    <property type="match status" value="1"/>
</dbReference>
<dbReference type="PANTHER" id="PTHR43133">
    <property type="entry name" value="RNA POLYMERASE ECF-TYPE SIGMA FACTO"/>
    <property type="match status" value="1"/>
</dbReference>
<gene>
    <name evidence="7" type="ORF">JOF53_001748</name>
</gene>
<dbReference type="InterPro" id="IPR013325">
    <property type="entry name" value="RNA_pol_sigma_r2"/>
</dbReference>
<evidence type="ECO:0000256" key="1">
    <source>
        <dbReference type="ARBA" id="ARBA00010641"/>
    </source>
</evidence>
<dbReference type="InterPro" id="IPR013324">
    <property type="entry name" value="RNA_pol_sigma_r3/r4-like"/>
</dbReference>
<reference evidence="7 8" key="1">
    <citation type="submission" date="2021-03" db="EMBL/GenBank/DDBJ databases">
        <title>Sequencing the genomes of 1000 actinobacteria strains.</title>
        <authorList>
            <person name="Klenk H.-P."/>
        </authorList>
    </citation>
    <scope>NUCLEOTIDE SEQUENCE [LARGE SCALE GENOMIC DNA]</scope>
    <source>
        <strain evidence="7 8">DSM 44580</strain>
    </source>
</reference>
<dbReference type="PANTHER" id="PTHR43133:SF25">
    <property type="entry name" value="RNA POLYMERASE SIGMA FACTOR RFAY-RELATED"/>
    <property type="match status" value="1"/>
</dbReference>
<dbReference type="SUPFAM" id="SSF88659">
    <property type="entry name" value="Sigma3 and sigma4 domains of RNA polymerase sigma factors"/>
    <property type="match status" value="1"/>
</dbReference>
<keyword evidence="4" id="KW-0804">Transcription</keyword>
<dbReference type="EMBL" id="JAGIOO010000001">
    <property type="protein sequence ID" value="MBP2472876.1"/>
    <property type="molecule type" value="Genomic_DNA"/>
</dbReference>
<feature type="domain" description="RNA polymerase sigma factor 70 region 4 type 2" evidence="6">
    <location>
        <begin position="152"/>
        <end position="204"/>
    </location>
</feature>
<dbReference type="CDD" id="cd06171">
    <property type="entry name" value="Sigma70_r4"/>
    <property type="match status" value="1"/>
</dbReference>
<dbReference type="Gene3D" id="1.10.1740.10">
    <property type="match status" value="1"/>
</dbReference>
<accession>A0ABS5A8I3</accession>
<evidence type="ECO:0000313" key="8">
    <source>
        <dbReference type="Proteomes" id="UP001519363"/>
    </source>
</evidence>
<evidence type="ECO:0000313" key="7">
    <source>
        <dbReference type="EMBL" id="MBP2472876.1"/>
    </source>
</evidence>
<feature type="domain" description="RNA polymerase sigma-70 region 2" evidence="5">
    <location>
        <begin position="51"/>
        <end position="119"/>
    </location>
</feature>
<evidence type="ECO:0000256" key="3">
    <source>
        <dbReference type="ARBA" id="ARBA00023082"/>
    </source>
</evidence>
<dbReference type="InterPro" id="IPR039425">
    <property type="entry name" value="RNA_pol_sigma-70-like"/>
</dbReference>
<dbReference type="InterPro" id="IPR007627">
    <property type="entry name" value="RNA_pol_sigma70_r2"/>
</dbReference>
<dbReference type="Proteomes" id="UP001519363">
    <property type="component" value="Unassembled WGS sequence"/>
</dbReference>
<keyword evidence="2" id="KW-0805">Transcription regulation</keyword>
<name>A0ABS5A8I3_9PSEU</name>
<dbReference type="SUPFAM" id="SSF88946">
    <property type="entry name" value="Sigma2 domain of RNA polymerase sigma factors"/>
    <property type="match status" value="1"/>
</dbReference>
<evidence type="ECO:0000256" key="2">
    <source>
        <dbReference type="ARBA" id="ARBA00023015"/>
    </source>
</evidence>
<comment type="caution">
    <text evidence="7">The sequence shown here is derived from an EMBL/GenBank/DDBJ whole genome shotgun (WGS) entry which is preliminary data.</text>
</comment>
<proteinExistence type="inferred from homology"/>
<sequence length="212" mass="23516">MTTFAERSWGAMVLAGPDDHAEPGARSLHLEDDRALWQRAAADDRAAFGELFERHAEAVWNHAYRLTGSWSSAEDLTSTTFLTAWKKRAELTLVRDSALPWLYTVAGNLARTEFRSASRFRKALSRAGAHLHVVRDHADDVVDAVDSDARLQRVLAAVDQLPRAEREAVQLCLLGELSIAEAAEALGVAEVSVRSRISRARGRLRGFLEEEL</sequence>
<comment type="similarity">
    <text evidence="1">Belongs to the sigma-70 factor family. ECF subfamily.</text>
</comment>
<dbReference type="InterPro" id="IPR014284">
    <property type="entry name" value="RNA_pol_sigma-70_dom"/>
</dbReference>
<dbReference type="Pfam" id="PF04542">
    <property type="entry name" value="Sigma70_r2"/>
    <property type="match status" value="1"/>
</dbReference>
<dbReference type="Gene3D" id="1.10.10.10">
    <property type="entry name" value="Winged helix-like DNA-binding domain superfamily/Winged helix DNA-binding domain"/>
    <property type="match status" value="1"/>
</dbReference>
<dbReference type="InterPro" id="IPR013249">
    <property type="entry name" value="RNA_pol_sigma70_r4_t2"/>
</dbReference>
<dbReference type="Pfam" id="PF08281">
    <property type="entry name" value="Sigma70_r4_2"/>
    <property type="match status" value="1"/>
</dbReference>
<evidence type="ECO:0000256" key="4">
    <source>
        <dbReference type="ARBA" id="ARBA00023163"/>
    </source>
</evidence>
<keyword evidence="3" id="KW-0731">Sigma factor</keyword>
<evidence type="ECO:0000259" key="5">
    <source>
        <dbReference type="Pfam" id="PF04542"/>
    </source>
</evidence>
<evidence type="ECO:0000259" key="6">
    <source>
        <dbReference type="Pfam" id="PF08281"/>
    </source>
</evidence>
<dbReference type="InterPro" id="IPR036388">
    <property type="entry name" value="WH-like_DNA-bd_sf"/>
</dbReference>
<organism evidence="7 8">
    <name type="scientific">Crossiella equi</name>
    <dbReference type="NCBI Taxonomy" id="130796"/>
    <lineage>
        <taxon>Bacteria</taxon>
        <taxon>Bacillati</taxon>
        <taxon>Actinomycetota</taxon>
        <taxon>Actinomycetes</taxon>
        <taxon>Pseudonocardiales</taxon>
        <taxon>Pseudonocardiaceae</taxon>
        <taxon>Crossiella</taxon>
    </lineage>
</organism>
<protein>
    <submittedName>
        <fullName evidence="7">RNA polymerase sigma-70 factor (ECF subfamily)</fullName>
    </submittedName>
</protein>
<keyword evidence="8" id="KW-1185">Reference proteome</keyword>